<dbReference type="AlphaFoldDB" id="A0A8H9H2P4"/>
<name>A0A8H9H2P4_9ACTN</name>
<reference evidence="1" key="1">
    <citation type="journal article" date="2014" name="Int. J. Syst. Evol. Microbiol.">
        <title>Complete genome sequence of Corynebacterium casei LMG S-19264T (=DSM 44701T), isolated from a smear-ripened cheese.</title>
        <authorList>
            <consortium name="US DOE Joint Genome Institute (JGI-PGF)"/>
            <person name="Walter F."/>
            <person name="Albersmeier A."/>
            <person name="Kalinowski J."/>
            <person name="Ruckert C."/>
        </authorList>
    </citation>
    <scope>NUCLEOTIDE SEQUENCE</scope>
    <source>
        <strain evidence="1">CGMCC 4.7138</strain>
    </source>
</reference>
<proteinExistence type="predicted"/>
<sequence>MLRHLTLDVFLGPAADVGALVGGQVVQDHVDRGAVGPGGTIDFRAANVVAAPFLRRSTPHRVSVAD</sequence>
<dbReference type="Proteomes" id="UP000653480">
    <property type="component" value="Unassembled WGS sequence"/>
</dbReference>
<evidence type="ECO:0000313" key="2">
    <source>
        <dbReference type="Proteomes" id="UP000653480"/>
    </source>
</evidence>
<accession>A0A8H9H2P4</accession>
<gene>
    <name evidence="1" type="ORF">GCM10011574_46810</name>
</gene>
<dbReference type="EMBL" id="BMMN01000009">
    <property type="protein sequence ID" value="GGO20401.1"/>
    <property type="molecule type" value="Genomic_DNA"/>
</dbReference>
<keyword evidence="2" id="KW-1185">Reference proteome</keyword>
<organism evidence="1 2">
    <name type="scientific">Microbispora bryophytorum</name>
    <dbReference type="NCBI Taxonomy" id="1460882"/>
    <lineage>
        <taxon>Bacteria</taxon>
        <taxon>Bacillati</taxon>
        <taxon>Actinomycetota</taxon>
        <taxon>Actinomycetes</taxon>
        <taxon>Streptosporangiales</taxon>
        <taxon>Streptosporangiaceae</taxon>
        <taxon>Microbispora</taxon>
    </lineage>
</organism>
<evidence type="ECO:0000313" key="1">
    <source>
        <dbReference type="EMBL" id="GGO20401.1"/>
    </source>
</evidence>
<comment type="caution">
    <text evidence="1">The sequence shown here is derived from an EMBL/GenBank/DDBJ whole genome shotgun (WGS) entry which is preliminary data.</text>
</comment>
<protein>
    <submittedName>
        <fullName evidence="1">Uncharacterized protein</fullName>
    </submittedName>
</protein>
<reference evidence="1" key="2">
    <citation type="submission" date="2020-09" db="EMBL/GenBank/DDBJ databases">
        <authorList>
            <person name="Sun Q."/>
            <person name="Zhou Y."/>
        </authorList>
    </citation>
    <scope>NUCLEOTIDE SEQUENCE</scope>
    <source>
        <strain evidence="1">CGMCC 4.7138</strain>
    </source>
</reference>